<keyword evidence="2" id="KW-1185">Reference proteome</keyword>
<name>A0ACB6Z2S4_THEGA</name>
<keyword evidence="1" id="KW-0670">Pyruvate</keyword>
<reference evidence="1" key="1">
    <citation type="submission" date="2019-10" db="EMBL/GenBank/DDBJ databases">
        <authorList>
            <consortium name="DOE Joint Genome Institute"/>
            <person name="Kuo A."/>
            <person name="Miyauchi S."/>
            <person name="Kiss E."/>
            <person name="Drula E."/>
            <person name="Kohler A."/>
            <person name="Sanchez-Garcia M."/>
            <person name="Andreopoulos B."/>
            <person name="Barry K.W."/>
            <person name="Bonito G."/>
            <person name="Buee M."/>
            <person name="Carver A."/>
            <person name="Chen C."/>
            <person name="Cichocki N."/>
            <person name="Clum A."/>
            <person name="Culley D."/>
            <person name="Crous P.W."/>
            <person name="Fauchery L."/>
            <person name="Girlanda M."/>
            <person name="Hayes R."/>
            <person name="Keri Z."/>
            <person name="Labutti K."/>
            <person name="Lipzen A."/>
            <person name="Lombard V."/>
            <person name="Magnuson J."/>
            <person name="Maillard F."/>
            <person name="Morin E."/>
            <person name="Murat C."/>
            <person name="Nolan M."/>
            <person name="Ohm R."/>
            <person name="Pangilinan J."/>
            <person name="Pereira M."/>
            <person name="Perotto S."/>
            <person name="Peter M."/>
            <person name="Riley R."/>
            <person name="Sitrit Y."/>
            <person name="Stielow B."/>
            <person name="Szollosi G."/>
            <person name="Zifcakova L."/>
            <person name="Stursova M."/>
            <person name="Spatafora J.W."/>
            <person name="Tedersoo L."/>
            <person name="Vaario L.-M."/>
            <person name="Yamada A."/>
            <person name="Yan M."/>
            <person name="Wang P."/>
            <person name="Xu J."/>
            <person name="Bruns T."/>
            <person name="Baldrian P."/>
            <person name="Vilgalys R."/>
            <person name="Henrissat B."/>
            <person name="Grigoriev I.V."/>
            <person name="Hibbett D."/>
            <person name="Nagy L.G."/>
            <person name="Martin F.M."/>
        </authorList>
    </citation>
    <scope>NUCLEOTIDE SEQUENCE</scope>
    <source>
        <strain evidence="1">P2</strain>
    </source>
</reference>
<dbReference type="Proteomes" id="UP000886501">
    <property type="component" value="Unassembled WGS sequence"/>
</dbReference>
<dbReference type="EMBL" id="MU118171">
    <property type="protein sequence ID" value="KAF9643971.1"/>
    <property type="molecule type" value="Genomic_DNA"/>
</dbReference>
<evidence type="ECO:0000313" key="1">
    <source>
        <dbReference type="EMBL" id="KAF9643971.1"/>
    </source>
</evidence>
<gene>
    <name evidence="1" type="ORF">BDM02DRAFT_3218624</name>
</gene>
<protein>
    <submittedName>
        <fullName evidence="1">Pyruvate decarboxylase</fullName>
    </submittedName>
</protein>
<accession>A0ACB6Z2S4</accession>
<reference evidence="1" key="2">
    <citation type="journal article" date="2020" name="Nat. Commun.">
        <title>Large-scale genome sequencing of mycorrhizal fungi provides insights into the early evolution of symbiotic traits.</title>
        <authorList>
            <person name="Miyauchi S."/>
            <person name="Kiss E."/>
            <person name="Kuo A."/>
            <person name="Drula E."/>
            <person name="Kohler A."/>
            <person name="Sanchez-Garcia M."/>
            <person name="Morin E."/>
            <person name="Andreopoulos B."/>
            <person name="Barry K.W."/>
            <person name="Bonito G."/>
            <person name="Buee M."/>
            <person name="Carver A."/>
            <person name="Chen C."/>
            <person name="Cichocki N."/>
            <person name="Clum A."/>
            <person name="Culley D."/>
            <person name="Crous P.W."/>
            <person name="Fauchery L."/>
            <person name="Girlanda M."/>
            <person name="Hayes R.D."/>
            <person name="Keri Z."/>
            <person name="LaButti K."/>
            <person name="Lipzen A."/>
            <person name="Lombard V."/>
            <person name="Magnuson J."/>
            <person name="Maillard F."/>
            <person name="Murat C."/>
            <person name="Nolan M."/>
            <person name="Ohm R.A."/>
            <person name="Pangilinan J."/>
            <person name="Pereira M.F."/>
            <person name="Perotto S."/>
            <person name="Peter M."/>
            <person name="Pfister S."/>
            <person name="Riley R."/>
            <person name="Sitrit Y."/>
            <person name="Stielow J.B."/>
            <person name="Szollosi G."/>
            <person name="Zifcakova L."/>
            <person name="Stursova M."/>
            <person name="Spatafora J.W."/>
            <person name="Tedersoo L."/>
            <person name="Vaario L.M."/>
            <person name="Yamada A."/>
            <person name="Yan M."/>
            <person name="Wang P."/>
            <person name="Xu J."/>
            <person name="Bruns T."/>
            <person name="Baldrian P."/>
            <person name="Vilgalys R."/>
            <person name="Dunand C."/>
            <person name="Henrissat B."/>
            <person name="Grigoriev I.V."/>
            <person name="Hibbett D."/>
            <person name="Nagy L.G."/>
            <person name="Martin F.M."/>
        </authorList>
    </citation>
    <scope>NUCLEOTIDE SEQUENCE</scope>
    <source>
        <strain evidence="1">P2</strain>
    </source>
</reference>
<sequence length="606" mass="66502">MAQSTEHITSTANLHKEISHLRHELKTTAESHPASSERIRVGDYLLERLVQLGVTTLFGVPGDFNLGFLDLVEDHPKIHWAGNCNELNASYAADGFARVKEGSVGAVVTTFGVGELSAINGIAGSFSEHVPVVHIVGTPNTLQLKTKPMLHHTLGDGRFDAYQKAAEQFTISQAHLTRKENADVEIDRVLTDCIISGRPVYLTLPTDVAYERISAARLSTPLNKESPENDPDIEASVVESIYKLVKEADGDVAVLVDACAIRHRIKKELREFLDQSQFPVYAAPMGKTAIDEDHARYGGVYVGSISHPEILEKVEGAKFIISIGSMLSDFNTGNFTYHIPKGKTIELHSDHSRVLHALYPGIGFKKLLPNLTAKLAEFREVAQKTPVPSFTYAVPDEPNDIISQAYLWPRVGQFFKPKDVILAETGTSSFGIIDVPLPKEATLITQVLWGSIGYSVGATLGAACAARDLNLGRTILFVGDGSLQLTVQELSTMVTNKLTPIIFVLNNSGYTIERYIRGMHRQYNNVASWDYTQILKTFTGGNDVTVSYKVKTKAELNALLNDETFKKAEKMQLVEIIMPAEDAPASLSRQTELGGKTNHYGDPETV</sequence>
<organism evidence="1 2">
    <name type="scientific">Thelephora ganbajun</name>
    <name type="common">Ganba fungus</name>
    <dbReference type="NCBI Taxonomy" id="370292"/>
    <lineage>
        <taxon>Eukaryota</taxon>
        <taxon>Fungi</taxon>
        <taxon>Dikarya</taxon>
        <taxon>Basidiomycota</taxon>
        <taxon>Agaricomycotina</taxon>
        <taxon>Agaricomycetes</taxon>
        <taxon>Thelephorales</taxon>
        <taxon>Thelephoraceae</taxon>
        <taxon>Thelephora</taxon>
    </lineage>
</organism>
<evidence type="ECO:0000313" key="2">
    <source>
        <dbReference type="Proteomes" id="UP000886501"/>
    </source>
</evidence>
<proteinExistence type="predicted"/>
<comment type="caution">
    <text evidence="1">The sequence shown here is derived from an EMBL/GenBank/DDBJ whole genome shotgun (WGS) entry which is preliminary data.</text>
</comment>